<dbReference type="PANTHER" id="PTHR33362:SF3">
    <property type="entry name" value="SIALIC ACID TRAP TRANSPORTER PERMEASE PROTEIN SIAT"/>
    <property type="match status" value="1"/>
</dbReference>
<feature type="transmembrane region" description="Helical" evidence="8">
    <location>
        <begin position="6"/>
        <end position="25"/>
    </location>
</feature>
<proteinExistence type="predicted"/>
<dbReference type="InterPro" id="IPR004681">
    <property type="entry name" value="TRAP_DctM"/>
</dbReference>
<keyword evidence="5 8" id="KW-1133">Transmembrane helix</keyword>
<keyword evidence="6 8" id="KW-0472">Membrane</keyword>
<dbReference type="InterPro" id="IPR010656">
    <property type="entry name" value="DctM"/>
</dbReference>
<evidence type="ECO:0000259" key="9">
    <source>
        <dbReference type="Pfam" id="PF06808"/>
    </source>
</evidence>
<evidence type="ECO:0000256" key="3">
    <source>
        <dbReference type="ARBA" id="ARBA00022519"/>
    </source>
</evidence>
<dbReference type="GO" id="GO:0022857">
    <property type="term" value="F:transmembrane transporter activity"/>
    <property type="evidence" value="ECO:0007669"/>
    <property type="project" value="UniProtKB-UniRule"/>
</dbReference>
<protein>
    <submittedName>
        <fullName evidence="10">TRAP-type C4-dicarboxylate transport system</fullName>
    </submittedName>
</protein>
<dbReference type="EMBL" id="BBSA01000007">
    <property type="protein sequence ID" value="GAM62911.1"/>
    <property type="molecule type" value="Genomic_DNA"/>
</dbReference>
<evidence type="ECO:0000256" key="5">
    <source>
        <dbReference type="ARBA" id="ARBA00022989"/>
    </source>
</evidence>
<reference evidence="10" key="1">
    <citation type="submission" date="2015-01" db="EMBL/GenBank/DDBJ databases">
        <title>Vibrio sp. C5 JCM 19232 whole genome shotgun sequence.</title>
        <authorList>
            <person name="Sawabe T."/>
            <person name="Meirelles P."/>
            <person name="Feng G."/>
            <person name="Sayaka M."/>
            <person name="Hattori M."/>
            <person name="Ohkuma M."/>
        </authorList>
    </citation>
    <scope>NUCLEOTIDE SEQUENCE [LARGE SCALE GENOMIC DNA]</scope>
    <source>
        <strain evidence="10">JCM19232</strain>
    </source>
</reference>
<evidence type="ECO:0000313" key="10">
    <source>
        <dbReference type="EMBL" id="GAM62911.1"/>
    </source>
</evidence>
<evidence type="ECO:0000256" key="7">
    <source>
        <dbReference type="RuleBase" id="RU369079"/>
    </source>
</evidence>
<organism evidence="10">
    <name type="scientific">Vibrio ishigakensis</name>
    <dbReference type="NCBI Taxonomy" id="1481914"/>
    <lineage>
        <taxon>Bacteria</taxon>
        <taxon>Pseudomonadati</taxon>
        <taxon>Pseudomonadota</taxon>
        <taxon>Gammaproteobacteria</taxon>
        <taxon>Vibrionales</taxon>
        <taxon>Vibrionaceae</taxon>
        <taxon>Vibrio</taxon>
    </lineage>
</organism>
<evidence type="ECO:0000256" key="2">
    <source>
        <dbReference type="ARBA" id="ARBA00022475"/>
    </source>
</evidence>
<evidence type="ECO:0000256" key="4">
    <source>
        <dbReference type="ARBA" id="ARBA00022692"/>
    </source>
</evidence>
<dbReference type="Proteomes" id="UP000031670">
    <property type="component" value="Unassembled WGS sequence"/>
</dbReference>
<dbReference type="GO" id="GO:0005886">
    <property type="term" value="C:plasma membrane"/>
    <property type="evidence" value="ECO:0007669"/>
    <property type="project" value="UniProtKB-SubCell"/>
</dbReference>
<sequence length="147" mass="15438">MACMFFASISGTGSATVAAIGLTMIPSMVKKGYSRSFSGALIASSGGIGVIIPPSVVMIVYAITAEVSVTKMFMAGIIPGIVVGIALIGYCVIVSHIKGYQGNDRKATWLRSGRHYVRPVGQCYCRSSFLAVSILVSSLQPNRRLSA</sequence>
<gene>
    <name evidence="10" type="ORF">JCM19232_4588</name>
</gene>
<comment type="caution">
    <text evidence="10">The sequence shown here is derived from an EMBL/GenBank/DDBJ whole genome shotgun (WGS) entry which is preliminary data.</text>
</comment>
<accession>A0A0B8P9C1</accession>
<feature type="transmembrane region" description="Helical" evidence="8">
    <location>
        <begin position="73"/>
        <end position="97"/>
    </location>
</feature>
<feature type="domain" description="TRAP C4-dicarboxylate transport system permease DctM subunit" evidence="9">
    <location>
        <begin position="2"/>
        <end position="109"/>
    </location>
</feature>
<keyword evidence="2" id="KW-1003">Cell membrane</keyword>
<reference evidence="10" key="2">
    <citation type="submission" date="2015-01" db="EMBL/GenBank/DDBJ databases">
        <authorList>
            <consortium name="NBRP consortium"/>
            <person name="Sawabe T."/>
            <person name="Meirelles P."/>
            <person name="Feng G."/>
            <person name="Sayaka M."/>
            <person name="Hattori M."/>
            <person name="Ohkuma M."/>
        </authorList>
    </citation>
    <scope>NUCLEOTIDE SEQUENCE [LARGE SCALE GENOMIC DNA]</scope>
    <source>
        <strain evidence="10">JCM19232</strain>
    </source>
</reference>
<dbReference type="Pfam" id="PF06808">
    <property type="entry name" value="DctM"/>
    <property type="match status" value="1"/>
</dbReference>
<keyword evidence="3 7" id="KW-0997">Cell inner membrane</keyword>
<feature type="transmembrane region" description="Helical" evidence="8">
    <location>
        <begin position="37"/>
        <end position="61"/>
    </location>
</feature>
<dbReference type="AlphaFoldDB" id="A0A0B8P9C1"/>
<keyword evidence="4 8" id="KW-0812">Transmembrane</keyword>
<keyword evidence="7" id="KW-0813">Transport</keyword>
<dbReference type="PANTHER" id="PTHR33362">
    <property type="entry name" value="SIALIC ACID TRAP TRANSPORTER PERMEASE PROTEIN SIAT-RELATED"/>
    <property type="match status" value="1"/>
</dbReference>
<name>A0A0B8P9C1_9VIBR</name>
<evidence type="ECO:0000256" key="6">
    <source>
        <dbReference type="ARBA" id="ARBA00023136"/>
    </source>
</evidence>
<comment type="subcellular location">
    <subcellularLocation>
        <location evidence="1 7">Cell inner membrane</location>
        <topology evidence="1 7">Multi-pass membrane protein</topology>
    </subcellularLocation>
</comment>
<evidence type="ECO:0000256" key="8">
    <source>
        <dbReference type="SAM" id="Phobius"/>
    </source>
</evidence>
<evidence type="ECO:0000256" key="1">
    <source>
        <dbReference type="ARBA" id="ARBA00004429"/>
    </source>
</evidence>
<comment type="function">
    <text evidence="7">Part of the tripartite ATP-independent periplasmic (TRAP) transport system.</text>
</comment>